<keyword evidence="16" id="KW-0152">Cholesterol biosynthesis</keyword>
<accession>A0A9P0NW98</accession>
<dbReference type="Gene3D" id="3.30.70.890">
    <property type="entry name" value="GHMP kinase, C-terminal domain"/>
    <property type="match status" value="1"/>
</dbReference>
<dbReference type="InterPro" id="IPR005935">
    <property type="entry name" value="Mev_decarb"/>
</dbReference>
<dbReference type="SUPFAM" id="SSF55060">
    <property type="entry name" value="GHMP Kinase, C-terminal domain"/>
    <property type="match status" value="1"/>
</dbReference>
<dbReference type="EC" id="4.1.1.33" evidence="3 15"/>
<evidence type="ECO:0000256" key="11">
    <source>
        <dbReference type="ARBA" id="ARBA00023166"/>
    </source>
</evidence>
<dbReference type="PANTHER" id="PTHR10977:SF3">
    <property type="entry name" value="DIPHOSPHOMEVALONATE DECARBOXYLASE"/>
    <property type="match status" value="1"/>
</dbReference>
<dbReference type="GO" id="GO:0005524">
    <property type="term" value="F:ATP binding"/>
    <property type="evidence" value="ECO:0007669"/>
    <property type="project" value="UniProtKB-UniRule"/>
</dbReference>
<protein>
    <recommendedName>
        <fullName evidence="4 15">Diphosphomevalonate decarboxylase</fullName>
        <ecNumber evidence="3 15">4.1.1.33</ecNumber>
    </recommendedName>
</protein>
<dbReference type="InterPro" id="IPR029765">
    <property type="entry name" value="Mev_diP_decarb"/>
</dbReference>
<dbReference type="InterPro" id="IPR041431">
    <property type="entry name" value="Mvd1_C"/>
</dbReference>
<evidence type="ECO:0000256" key="14">
    <source>
        <dbReference type="ARBA" id="ARBA00048154"/>
    </source>
</evidence>
<dbReference type="InterPro" id="IPR053859">
    <property type="entry name" value="MVD-like_N"/>
</dbReference>
<dbReference type="AlphaFoldDB" id="A0A9P0NW98"/>
<keyword evidence="10 15" id="KW-0443">Lipid metabolism</keyword>
<dbReference type="Pfam" id="PF18376">
    <property type="entry name" value="MDD_C"/>
    <property type="match status" value="1"/>
</dbReference>
<feature type="domain" description="Mvd1 C-terminal" evidence="17">
    <location>
        <begin position="230"/>
        <end position="415"/>
    </location>
</feature>
<comment type="pathway">
    <text evidence="16">Steroid biosynthesis; cholesterol biosynthesis.</text>
</comment>
<keyword evidence="11 16" id="KW-1207">Sterol metabolism</keyword>
<dbReference type="NCBIfam" id="TIGR01240">
    <property type="entry name" value="mevDPdecarb"/>
    <property type="match status" value="1"/>
</dbReference>
<dbReference type="OrthoDB" id="10253702at2759"/>
<comment type="similarity">
    <text evidence="2 15 16">Belongs to the diphosphomevalonate decarboxylase family.</text>
</comment>
<gene>
    <name evidence="19" type="ORF">ACAOBT_LOCUS2945</name>
</gene>
<reference evidence="19" key="1">
    <citation type="submission" date="2022-03" db="EMBL/GenBank/DDBJ databases">
        <authorList>
            <person name="Sayadi A."/>
        </authorList>
    </citation>
    <scope>NUCLEOTIDE SEQUENCE</scope>
</reference>
<dbReference type="InterPro" id="IPR014721">
    <property type="entry name" value="Ribsml_uS5_D2-typ_fold_subgr"/>
</dbReference>
<evidence type="ECO:0000256" key="7">
    <source>
        <dbReference type="ARBA" id="ARBA00022840"/>
    </source>
</evidence>
<dbReference type="Pfam" id="PF22700">
    <property type="entry name" value="MVD-like_N"/>
    <property type="match status" value="1"/>
</dbReference>
<comment type="caution">
    <text evidence="19">The sequence shown here is derived from an EMBL/GenBank/DDBJ whole genome shotgun (WGS) entry which is preliminary data.</text>
</comment>
<dbReference type="PIRSF" id="PIRSF015950">
    <property type="entry name" value="Mev_P_decrbx"/>
    <property type="match status" value="1"/>
</dbReference>
<dbReference type="GO" id="GO:0006695">
    <property type="term" value="P:cholesterol biosynthetic process"/>
    <property type="evidence" value="ECO:0007669"/>
    <property type="project" value="UniProtKB-KW"/>
</dbReference>
<dbReference type="FunFam" id="3.30.230.10:FF:000080">
    <property type="entry name" value="Diphosphomevalonate decarboxylase"/>
    <property type="match status" value="1"/>
</dbReference>
<keyword evidence="7 15" id="KW-0067">ATP-binding</keyword>
<evidence type="ECO:0000256" key="9">
    <source>
        <dbReference type="ARBA" id="ARBA00023011"/>
    </source>
</evidence>
<evidence type="ECO:0000313" key="19">
    <source>
        <dbReference type="EMBL" id="CAH1958968.1"/>
    </source>
</evidence>
<evidence type="ECO:0000259" key="18">
    <source>
        <dbReference type="Pfam" id="PF22700"/>
    </source>
</evidence>
<keyword evidence="5 16" id="KW-0444">Lipid biosynthesis</keyword>
<keyword evidence="6 15" id="KW-0547">Nucleotide-binding</keyword>
<evidence type="ECO:0000256" key="10">
    <source>
        <dbReference type="ARBA" id="ARBA00023098"/>
    </source>
</evidence>
<dbReference type="GO" id="GO:0019287">
    <property type="term" value="P:isopentenyl diphosphate biosynthetic process, mevalonate pathway"/>
    <property type="evidence" value="ECO:0007669"/>
    <property type="project" value="UniProtKB-UniRule"/>
</dbReference>
<name>A0A9P0NW98_ACAOB</name>
<keyword evidence="16" id="KW-0153">Cholesterol metabolism</keyword>
<dbReference type="GO" id="GO:0005829">
    <property type="term" value="C:cytosol"/>
    <property type="evidence" value="ECO:0007669"/>
    <property type="project" value="InterPro"/>
</dbReference>
<evidence type="ECO:0000256" key="4">
    <source>
        <dbReference type="ARBA" id="ARBA00019335"/>
    </source>
</evidence>
<keyword evidence="20" id="KW-1185">Reference proteome</keyword>
<evidence type="ECO:0000256" key="5">
    <source>
        <dbReference type="ARBA" id="ARBA00022516"/>
    </source>
</evidence>
<dbReference type="Gene3D" id="3.30.230.10">
    <property type="match status" value="1"/>
</dbReference>
<keyword evidence="12 16" id="KW-0753">Steroid metabolism</keyword>
<evidence type="ECO:0000256" key="12">
    <source>
        <dbReference type="ARBA" id="ARBA00023221"/>
    </source>
</evidence>
<proteinExistence type="inferred from homology"/>
<dbReference type="InterPro" id="IPR036554">
    <property type="entry name" value="GHMP_kinase_C_sf"/>
</dbReference>
<evidence type="ECO:0000256" key="2">
    <source>
        <dbReference type="ARBA" id="ARBA00008831"/>
    </source>
</evidence>
<evidence type="ECO:0000256" key="3">
    <source>
        <dbReference type="ARBA" id="ARBA00012296"/>
    </source>
</evidence>
<evidence type="ECO:0000256" key="13">
    <source>
        <dbReference type="ARBA" id="ARBA00023239"/>
    </source>
</evidence>
<comment type="catalytic activity">
    <reaction evidence="14 15 16">
        <text>(R)-5-diphosphomevalonate + ATP = isopentenyl diphosphate + ADP + phosphate + CO2</text>
        <dbReference type="Rhea" id="RHEA:23732"/>
        <dbReference type="ChEBI" id="CHEBI:16526"/>
        <dbReference type="ChEBI" id="CHEBI:30616"/>
        <dbReference type="ChEBI" id="CHEBI:43474"/>
        <dbReference type="ChEBI" id="CHEBI:57557"/>
        <dbReference type="ChEBI" id="CHEBI:128769"/>
        <dbReference type="ChEBI" id="CHEBI:456216"/>
        <dbReference type="EC" id="4.1.1.33"/>
    </reaction>
</comment>
<keyword evidence="8 16" id="KW-0752">Steroid biosynthesis</keyword>
<dbReference type="FunFam" id="3.30.70.890:FF:000005">
    <property type="entry name" value="Diphosphomevalonate decarboxylase"/>
    <property type="match status" value="1"/>
</dbReference>
<evidence type="ECO:0000313" key="20">
    <source>
        <dbReference type="Proteomes" id="UP001152888"/>
    </source>
</evidence>
<keyword evidence="9 16" id="KW-0756">Sterol biosynthesis</keyword>
<evidence type="ECO:0000256" key="1">
    <source>
        <dbReference type="ARBA" id="ARBA00003812"/>
    </source>
</evidence>
<dbReference type="PANTHER" id="PTHR10977">
    <property type="entry name" value="DIPHOSPHOMEVALONATE DECARBOXYLASE"/>
    <property type="match status" value="1"/>
</dbReference>
<organism evidence="19 20">
    <name type="scientific">Acanthoscelides obtectus</name>
    <name type="common">Bean weevil</name>
    <name type="synonym">Bruchus obtectus</name>
    <dbReference type="NCBI Taxonomy" id="200917"/>
    <lineage>
        <taxon>Eukaryota</taxon>
        <taxon>Metazoa</taxon>
        <taxon>Ecdysozoa</taxon>
        <taxon>Arthropoda</taxon>
        <taxon>Hexapoda</taxon>
        <taxon>Insecta</taxon>
        <taxon>Pterygota</taxon>
        <taxon>Neoptera</taxon>
        <taxon>Endopterygota</taxon>
        <taxon>Coleoptera</taxon>
        <taxon>Polyphaga</taxon>
        <taxon>Cucujiformia</taxon>
        <taxon>Chrysomeloidea</taxon>
        <taxon>Chrysomelidae</taxon>
        <taxon>Bruchinae</taxon>
        <taxon>Bruchini</taxon>
        <taxon>Acanthoscelides</taxon>
    </lineage>
</organism>
<comment type="function">
    <text evidence="1 16">Catalyzes the ATP dependent decarboxylation of (R)-5-diphosphomevalonate to form isopentenyl diphosphate (IPP). Functions in the mevalonate (MVA) pathway leading to isopentenyl diphosphate (IPP), a key precursor for the biosynthesis of isoprenoids and sterol synthesis.</text>
</comment>
<evidence type="ECO:0000256" key="8">
    <source>
        <dbReference type="ARBA" id="ARBA00022955"/>
    </source>
</evidence>
<dbReference type="InterPro" id="IPR020568">
    <property type="entry name" value="Ribosomal_Su5_D2-typ_SF"/>
</dbReference>
<dbReference type="Proteomes" id="UP001152888">
    <property type="component" value="Unassembled WGS sequence"/>
</dbReference>
<keyword evidence="13 15" id="KW-0456">Lyase</keyword>
<sequence length="423" mass="47337">MGFKCLKTKMLTRSHYLNPKMINRNCMTISCNGNVCRSELMFHAFFNALYQTNNASLTFVLFFILGGKSDENLIIPINDSLSGTLSMDFMCAKTTIIASPELQENTFWLNGKEQSFNNKRLTNCLQEVKRLASKSLPHLNWKFSIKSENNFPTAAGLASSAAGYACLVSALAKLYEIEDNVSFIARMGSGSACRSMYGGWVLWCKGSSPDGRDSIAKQIAPASHWPEMRVLILVVNDERKKYSSTDAMKRSVETSELLKYRANQIVPKMTKACIEAIQKKDFEIFAEITMKESNSIHAICQDTYPPCVYLNDTSHTVANAVHAYNEFKSSNKVAYTYDAGPNAVLYLLDSSVDEFMSVINYLFPPQDTAEYYKGLPLSSNQLSQDLKMALNIPVQEPGCLKYIIHTKIGEGPKILTDPQQHLL</sequence>
<dbReference type="GO" id="GO:0004163">
    <property type="term" value="F:diphosphomevalonate decarboxylase activity"/>
    <property type="evidence" value="ECO:0007669"/>
    <property type="project" value="UniProtKB-UniRule"/>
</dbReference>
<evidence type="ECO:0000256" key="6">
    <source>
        <dbReference type="ARBA" id="ARBA00022741"/>
    </source>
</evidence>
<evidence type="ECO:0000256" key="16">
    <source>
        <dbReference type="RuleBase" id="RU363086"/>
    </source>
</evidence>
<evidence type="ECO:0000259" key="17">
    <source>
        <dbReference type="Pfam" id="PF18376"/>
    </source>
</evidence>
<dbReference type="EMBL" id="CAKOFQ010006679">
    <property type="protein sequence ID" value="CAH1958968.1"/>
    <property type="molecule type" value="Genomic_DNA"/>
</dbReference>
<dbReference type="SUPFAM" id="SSF54211">
    <property type="entry name" value="Ribosomal protein S5 domain 2-like"/>
    <property type="match status" value="1"/>
</dbReference>
<evidence type="ECO:0000256" key="15">
    <source>
        <dbReference type="PIRNR" id="PIRNR015950"/>
    </source>
</evidence>
<feature type="domain" description="Diphosphomevalonate decarboxylase-like N-terminal" evidence="18">
    <location>
        <begin position="66"/>
        <end position="216"/>
    </location>
</feature>